<dbReference type="EMBL" id="JAUEPS010000026">
    <property type="protein sequence ID" value="KAK0455293.1"/>
    <property type="molecule type" value="Genomic_DNA"/>
</dbReference>
<dbReference type="GeneID" id="85361259"/>
<dbReference type="AlphaFoldDB" id="A0AA39KAN4"/>
<dbReference type="Proteomes" id="UP001175211">
    <property type="component" value="Unassembled WGS sequence"/>
</dbReference>
<feature type="domain" description="DUF6535" evidence="1">
    <location>
        <begin position="96"/>
        <end position="159"/>
    </location>
</feature>
<evidence type="ECO:0000259" key="1">
    <source>
        <dbReference type="Pfam" id="PF20153"/>
    </source>
</evidence>
<gene>
    <name evidence="2" type="ORF">EV420DRAFT_1644932</name>
</gene>
<evidence type="ECO:0000313" key="2">
    <source>
        <dbReference type="EMBL" id="KAK0455293.1"/>
    </source>
</evidence>
<organism evidence="2 3">
    <name type="scientific">Armillaria tabescens</name>
    <name type="common">Ringless honey mushroom</name>
    <name type="synonym">Agaricus tabescens</name>
    <dbReference type="NCBI Taxonomy" id="1929756"/>
    <lineage>
        <taxon>Eukaryota</taxon>
        <taxon>Fungi</taxon>
        <taxon>Dikarya</taxon>
        <taxon>Basidiomycota</taxon>
        <taxon>Agaricomycotina</taxon>
        <taxon>Agaricomycetes</taxon>
        <taxon>Agaricomycetidae</taxon>
        <taxon>Agaricales</taxon>
        <taxon>Marasmiineae</taxon>
        <taxon>Physalacriaceae</taxon>
        <taxon>Desarmillaria</taxon>
    </lineage>
</organism>
<keyword evidence="3" id="KW-1185">Reference proteome</keyword>
<proteinExistence type="predicted"/>
<protein>
    <recommendedName>
        <fullName evidence="1">DUF6535 domain-containing protein</fullName>
    </recommendedName>
</protein>
<dbReference type="RefSeq" id="XP_060328803.1">
    <property type="nucleotide sequence ID" value="XM_060477711.1"/>
</dbReference>
<sequence length="162" mass="18376">MTSCDRIILLSVPSFFDPLSVRLCLDNYWRRILRETTWHEFFLIGDLDGKRATMDIRDIHAERHPSCKTMQDKTLLGAKNSTTLYVGQCLDLAHICRRAADFGVEMLAGARDSIDIMIYFVDIFSTVLTTFVVQTSQNMQPDYNQVSALLLFEVSKATASNG</sequence>
<evidence type="ECO:0000313" key="3">
    <source>
        <dbReference type="Proteomes" id="UP001175211"/>
    </source>
</evidence>
<dbReference type="InterPro" id="IPR045338">
    <property type="entry name" value="DUF6535"/>
</dbReference>
<comment type="caution">
    <text evidence="2">The sequence shown here is derived from an EMBL/GenBank/DDBJ whole genome shotgun (WGS) entry which is preliminary data.</text>
</comment>
<reference evidence="2" key="1">
    <citation type="submission" date="2023-06" db="EMBL/GenBank/DDBJ databases">
        <authorList>
            <consortium name="Lawrence Berkeley National Laboratory"/>
            <person name="Ahrendt S."/>
            <person name="Sahu N."/>
            <person name="Indic B."/>
            <person name="Wong-Bajracharya J."/>
            <person name="Merenyi Z."/>
            <person name="Ke H.-M."/>
            <person name="Monk M."/>
            <person name="Kocsube S."/>
            <person name="Drula E."/>
            <person name="Lipzen A."/>
            <person name="Balint B."/>
            <person name="Henrissat B."/>
            <person name="Andreopoulos B."/>
            <person name="Martin F.M."/>
            <person name="Harder C.B."/>
            <person name="Rigling D."/>
            <person name="Ford K.L."/>
            <person name="Foster G.D."/>
            <person name="Pangilinan J."/>
            <person name="Papanicolaou A."/>
            <person name="Barry K."/>
            <person name="LaButti K."/>
            <person name="Viragh M."/>
            <person name="Koriabine M."/>
            <person name="Yan M."/>
            <person name="Riley R."/>
            <person name="Champramary S."/>
            <person name="Plett K.L."/>
            <person name="Tsai I.J."/>
            <person name="Slot J."/>
            <person name="Sipos G."/>
            <person name="Plett J."/>
            <person name="Nagy L.G."/>
            <person name="Grigoriev I.V."/>
        </authorList>
    </citation>
    <scope>NUCLEOTIDE SEQUENCE</scope>
    <source>
        <strain evidence="2">CCBAS 213</strain>
    </source>
</reference>
<dbReference type="Pfam" id="PF20153">
    <property type="entry name" value="DUF6535"/>
    <property type="match status" value="1"/>
</dbReference>
<accession>A0AA39KAN4</accession>
<name>A0AA39KAN4_ARMTA</name>